<evidence type="ECO:0000256" key="1">
    <source>
        <dbReference type="SAM" id="SignalP"/>
    </source>
</evidence>
<comment type="caution">
    <text evidence="2">The sequence shown here is derived from an EMBL/GenBank/DDBJ whole genome shotgun (WGS) entry which is preliminary data.</text>
</comment>
<proteinExistence type="predicted"/>
<evidence type="ECO:0000313" key="3">
    <source>
        <dbReference type="Proteomes" id="UP000321814"/>
    </source>
</evidence>
<feature type="chain" id="PRO_5022874572" evidence="1">
    <location>
        <begin position="22"/>
        <end position="546"/>
    </location>
</feature>
<gene>
    <name evidence="2" type="ORF">FU839_13145</name>
</gene>
<organism evidence="2 3">
    <name type="scientific">Rheinheimera tangshanensis</name>
    <dbReference type="NCBI Taxonomy" id="400153"/>
    <lineage>
        <taxon>Bacteria</taxon>
        <taxon>Pseudomonadati</taxon>
        <taxon>Pseudomonadota</taxon>
        <taxon>Gammaproteobacteria</taxon>
        <taxon>Chromatiales</taxon>
        <taxon>Chromatiaceae</taxon>
        <taxon>Rheinheimera</taxon>
    </lineage>
</organism>
<keyword evidence="1" id="KW-0732">Signal</keyword>
<dbReference type="Proteomes" id="UP000321814">
    <property type="component" value="Unassembled WGS sequence"/>
</dbReference>
<dbReference type="RefSeq" id="WP_147904725.1">
    <property type="nucleotide sequence ID" value="NZ_BAAAGC010000005.1"/>
</dbReference>
<reference evidence="2 3" key="1">
    <citation type="submission" date="2019-08" db="EMBL/GenBank/DDBJ databases">
        <title>Draft genome analysis of Rheinheimera tangshanensis isolated from the roots of fresh rice plants (Oryza sativa).</title>
        <authorList>
            <person name="Yu Q."/>
            <person name="Qi Y."/>
            <person name="Zhang H."/>
            <person name="Pu J."/>
        </authorList>
    </citation>
    <scope>NUCLEOTIDE SEQUENCE [LARGE SCALE GENOMIC DNA]</scope>
    <source>
        <strain evidence="2 3">JA3-B52</strain>
    </source>
</reference>
<keyword evidence="3" id="KW-1185">Reference proteome</keyword>
<dbReference type="AlphaFoldDB" id="A0A5C8LWL7"/>
<dbReference type="OrthoDB" id="6219137at2"/>
<dbReference type="EMBL" id="VRLR01000008">
    <property type="protein sequence ID" value="TXK79998.1"/>
    <property type="molecule type" value="Genomic_DNA"/>
</dbReference>
<dbReference type="InterPro" id="IPR022562">
    <property type="entry name" value="DUF3466"/>
</dbReference>
<accession>A0A5C8LWL7</accession>
<dbReference type="InterPro" id="IPR020008">
    <property type="entry name" value="GlyGly_CTERM"/>
</dbReference>
<sequence>MRLSPVVLALLPGLAASSAYAAVYQVQELPEVSTTRSQYGAAINDNGDVVGSGSLIYNFPVDVSRLNFEDADLTARLSAEAIEQIKLGNVTAASLAQLLSYLESKSTNFSVQRYSDVMALNLSTGAQVKIREQSAVPTNKEYLYDINSSGNAVALATTTFTLQSFTPEATETTPSPETVELWMPEPGYMKSYVVNGNSVTPLPIPFEELGGGFSFASKISESNYIAGSGSVSMPTATQEAVNTTCTGKASPLSLCYYNLATTSYVERALVWKMNDTGQISAPVQYGFLGPAIAETSDLTYVSRALSVNDDAVAVGYSTYVSEERQIRTSHATVFAEGEVSAIVDPIEWDSSSANDINNENIIVGNANKRMNGIARNRMFIFDYNTKTVTYPNGFFSTSGTIPSAINENNLIVGAAEVIPDDSTTRRQVAFLYNLEDQTMTDLNTLLPCGVNFNLVEAKDINNNNEILANAVFSVEQRDAKGEVVKDSAGNPVLENVVRPVKLTPVPNGTIENCNAPEEVTYERKGGTSGWLTLLLLPLVILRRRVK</sequence>
<name>A0A5C8LWL7_9GAMM</name>
<dbReference type="NCBIfam" id="TIGR03501">
    <property type="entry name" value="GlyGly_CTERM"/>
    <property type="match status" value="1"/>
</dbReference>
<evidence type="ECO:0000313" key="2">
    <source>
        <dbReference type="EMBL" id="TXK79998.1"/>
    </source>
</evidence>
<protein>
    <submittedName>
        <fullName evidence="2">DUF3466 family protein</fullName>
    </submittedName>
</protein>
<feature type="signal peptide" evidence="1">
    <location>
        <begin position="1"/>
        <end position="21"/>
    </location>
</feature>
<dbReference type="Pfam" id="PF11949">
    <property type="entry name" value="DUF3466"/>
    <property type="match status" value="1"/>
</dbReference>